<dbReference type="AlphaFoldDB" id="A0A316FT08"/>
<dbReference type="Pfam" id="PF01520">
    <property type="entry name" value="Amidase_3"/>
    <property type="match status" value="1"/>
</dbReference>
<dbReference type="InterPro" id="IPR002508">
    <property type="entry name" value="MurNAc-LAA_cat"/>
</dbReference>
<dbReference type="Gene3D" id="2.60.40.3500">
    <property type="match status" value="1"/>
</dbReference>
<dbReference type="InterPro" id="IPR050695">
    <property type="entry name" value="N-acetylmuramoyl_amidase_3"/>
</dbReference>
<evidence type="ECO:0000256" key="1">
    <source>
        <dbReference type="ARBA" id="ARBA00001561"/>
    </source>
</evidence>
<dbReference type="Pfam" id="PF01476">
    <property type="entry name" value="LysM"/>
    <property type="match status" value="1"/>
</dbReference>
<evidence type="ECO:0000256" key="9">
    <source>
        <dbReference type="ARBA" id="ARBA00074581"/>
    </source>
</evidence>
<comment type="caution">
    <text evidence="11">The sequence shown here is derived from an EMBL/GenBank/DDBJ whole genome shotgun (WGS) entry which is preliminary data.</text>
</comment>
<keyword evidence="7" id="KW-0378">Hydrolase</keyword>
<evidence type="ECO:0000256" key="5">
    <source>
        <dbReference type="ARBA" id="ARBA00022729"/>
    </source>
</evidence>
<dbReference type="PROSITE" id="PS51782">
    <property type="entry name" value="LYSM"/>
    <property type="match status" value="1"/>
</dbReference>
<evidence type="ECO:0000256" key="2">
    <source>
        <dbReference type="ARBA" id="ARBA00004418"/>
    </source>
</evidence>
<dbReference type="GO" id="GO:0030288">
    <property type="term" value="C:outer membrane-bounded periplasmic space"/>
    <property type="evidence" value="ECO:0007669"/>
    <property type="project" value="TreeGrafter"/>
</dbReference>
<evidence type="ECO:0000256" key="8">
    <source>
        <dbReference type="ARBA" id="ARBA00023316"/>
    </source>
</evidence>
<keyword evidence="5" id="KW-0732">Signal</keyword>
<dbReference type="Gene3D" id="3.10.350.10">
    <property type="entry name" value="LysM domain"/>
    <property type="match status" value="1"/>
</dbReference>
<protein>
    <recommendedName>
        <fullName evidence="9">N-acetylmuramoyl-L-alanine amidase AmiC</fullName>
        <ecNumber evidence="4">3.5.1.28</ecNumber>
    </recommendedName>
</protein>
<dbReference type="FunFam" id="3.40.630.40:FF:000001">
    <property type="entry name" value="N-acetylmuramoyl-L-alanine amidase"/>
    <property type="match status" value="1"/>
</dbReference>
<comment type="catalytic activity">
    <reaction evidence="1">
        <text>Hydrolyzes the link between N-acetylmuramoyl residues and L-amino acid residues in certain cell-wall glycopeptides.</text>
        <dbReference type="EC" id="3.5.1.28"/>
    </reaction>
</comment>
<keyword evidence="12" id="KW-1185">Reference proteome</keyword>
<dbReference type="Proteomes" id="UP000245790">
    <property type="component" value="Unassembled WGS sequence"/>
</dbReference>
<dbReference type="PANTHER" id="PTHR30404">
    <property type="entry name" value="N-ACETYLMURAMOYL-L-ALANINE AMIDASE"/>
    <property type="match status" value="1"/>
</dbReference>
<dbReference type="InterPro" id="IPR021731">
    <property type="entry name" value="AMIN_dom"/>
</dbReference>
<evidence type="ECO:0000313" key="11">
    <source>
        <dbReference type="EMBL" id="PWK51891.1"/>
    </source>
</evidence>
<comment type="subcellular location">
    <subcellularLocation>
        <location evidence="2">Periplasm</location>
    </subcellularLocation>
</comment>
<gene>
    <name evidence="11" type="ORF">C8D97_105207</name>
</gene>
<dbReference type="Gene3D" id="3.40.630.40">
    <property type="entry name" value="Zn-dependent exopeptidases"/>
    <property type="match status" value="1"/>
</dbReference>
<proteinExistence type="inferred from homology"/>
<dbReference type="GO" id="GO:0008745">
    <property type="term" value="F:N-acetylmuramoyl-L-alanine amidase activity"/>
    <property type="evidence" value="ECO:0007669"/>
    <property type="project" value="UniProtKB-EC"/>
</dbReference>
<dbReference type="SMART" id="SM00257">
    <property type="entry name" value="LysM"/>
    <property type="match status" value="1"/>
</dbReference>
<dbReference type="GO" id="GO:0009253">
    <property type="term" value="P:peptidoglycan catabolic process"/>
    <property type="evidence" value="ECO:0007669"/>
    <property type="project" value="InterPro"/>
</dbReference>
<keyword evidence="6" id="KW-0574">Periplasm</keyword>
<sequence>MGYKTVKLFLFTLIGLTLLSWVGQANAAKIKSMRFWQSPDSTRVVLDLSEPAKHSIFTLSDPHRMVIDLAKSNLNFDPADLEIKSDIVKRVRTSEKDDSVRVVLDLKKKAKFNSFTLTPFQNYGHRLVVDLTNESKQDEPVKHKTQPSSGKRDIVVAIDAGHGGEDPGAIGRKGTREKDIALKVAKQLAGMVDKEPGMKSVLIRKGDYFVSLVKRTQIARQHQADIFISFHADGFHDHRAKGASVWVVSPKGAQSEMGRWLEQRENESDLLGGVESLSNKDPLLAQVLLDLSTTYSVSASLDAASEVHRYLSRSVPKMHKKRVERAGFVVLKMPDIPAMLVEMAFISNPSEESLLNTYKHRRTLATSVFQGLKSYFKQNPPDGTRYAAVNPSHYVIRGGDTLSEIASRFNVSLSKLRKTNNINGDKIRVGQRLQIPR</sequence>
<evidence type="ECO:0000256" key="4">
    <source>
        <dbReference type="ARBA" id="ARBA00011901"/>
    </source>
</evidence>
<reference evidence="11 12" key="1">
    <citation type="submission" date="2018-05" db="EMBL/GenBank/DDBJ databases">
        <title>Genomic Encyclopedia of Type Strains, Phase IV (KMG-IV): sequencing the most valuable type-strain genomes for metagenomic binning, comparative biology and taxonomic classification.</title>
        <authorList>
            <person name="Goeker M."/>
        </authorList>
    </citation>
    <scope>NUCLEOTIDE SEQUENCE [LARGE SCALE GENOMIC DNA]</scope>
    <source>
        <strain evidence="11 12">DSM 25350</strain>
    </source>
</reference>
<feature type="domain" description="LysM" evidence="10">
    <location>
        <begin position="392"/>
        <end position="435"/>
    </location>
</feature>
<dbReference type="SUPFAM" id="SSF54106">
    <property type="entry name" value="LysM domain"/>
    <property type="match status" value="1"/>
</dbReference>
<name>A0A316FT08_9GAMM</name>
<dbReference type="EC" id="3.5.1.28" evidence="4"/>
<evidence type="ECO:0000256" key="7">
    <source>
        <dbReference type="ARBA" id="ARBA00022801"/>
    </source>
</evidence>
<dbReference type="Pfam" id="PF11741">
    <property type="entry name" value="AMIN"/>
    <property type="match status" value="1"/>
</dbReference>
<dbReference type="InterPro" id="IPR036779">
    <property type="entry name" value="LysM_dom_sf"/>
</dbReference>
<accession>A0A316FT08</accession>
<evidence type="ECO:0000256" key="6">
    <source>
        <dbReference type="ARBA" id="ARBA00022764"/>
    </source>
</evidence>
<dbReference type="SUPFAM" id="SSF53187">
    <property type="entry name" value="Zn-dependent exopeptidases"/>
    <property type="match status" value="1"/>
</dbReference>
<dbReference type="PANTHER" id="PTHR30404:SF6">
    <property type="entry name" value="N-ACETYLMURAMOYL-L-ALANINE AMIDASE AMIB"/>
    <property type="match status" value="1"/>
</dbReference>
<dbReference type="OrthoDB" id="9806267at2"/>
<keyword evidence="8" id="KW-0961">Cell wall biogenesis/degradation</keyword>
<dbReference type="CDD" id="cd02696">
    <property type="entry name" value="MurNAc-LAA"/>
    <property type="match status" value="1"/>
</dbReference>
<evidence type="ECO:0000259" key="10">
    <source>
        <dbReference type="PROSITE" id="PS51782"/>
    </source>
</evidence>
<dbReference type="EMBL" id="QGGU01000005">
    <property type="protein sequence ID" value="PWK51891.1"/>
    <property type="molecule type" value="Genomic_DNA"/>
</dbReference>
<dbReference type="RefSeq" id="WP_109763272.1">
    <property type="nucleotide sequence ID" value="NZ_QGGU01000005.1"/>
</dbReference>
<dbReference type="GO" id="GO:0071555">
    <property type="term" value="P:cell wall organization"/>
    <property type="evidence" value="ECO:0007669"/>
    <property type="project" value="UniProtKB-KW"/>
</dbReference>
<dbReference type="CDD" id="cd00118">
    <property type="entry name" value="LysM"/>
    <property type="match status" value="1"/>
</dbReference>
<organism evidence="11 12">
    <name type="scientific">Pleionea mediterranea</name>
    <dbReference type="NCBI Taxonomy" id="523701"/>
    <lineage>
        <taxon>Bacteria</taxon>
        <taxon>Pseudomonadati</taxon>
        <taxon>Pseudomonadota</taxon>
        <taxon>Gammaproteobacteria</taxon>
        <taxon>Oceanospirillales</taxon>
        <taxon>Pleioneaceae</taxon>
        <taxon>Pleionea</taxon>
    </lineage>
</organism>
<evidence type="ECO:0000256" key="3">
    <source>
        <dbReference type="ARBA" id="ARBA00010860"/>
    </source>
</evidence>
<dbReference type="SMART" id="SM00646">
    <property type="entry name" value="Ami_3"/>
    <property type="match status" value="1"/>
</dbReference>
<comment type="similarity">
    <text evidence="3">Belongs to the N-acetylmuramoyl-L-alanine amidase 3 family.</text>
</comment>
<dbReference type="InterPro" id="IPR018392">
    <property type="entry name" value="LysM"/>
</dbReference>
<evidence type="ECO:0000313" key="12">
    <source>
        <dbReference type="Proteomes" id="UP000245790"/>
    </source>
</evidence>